<dbReference type="CDD" id="cd13843">
    <property type="entry name" value="Azurin_like"/>
    <property type="match status" value="1"/>
</dbReference>
<dbReference type="PANTHER" id="PTHR38439:SF2">
    <property type="entry name" value="OUTER MEMBRANE PROTEIN H.8"/>
    <property type="match status" value="1"/>
</dbReference>
<protein>
    <submittedName>
        <fullName evidence="7">Plastocyanin/azurin family copper-binding protein</fullName>
    </submittedName>
</protein>
<evidence type="ECO:0000256" key="4">
    <source>
        <dbReference type="ARBA" id="ARBA00023008"/>
    </source>
</evidence>
<comment type="caution">
    <text evidence="7">The sequence shown here is derived from an EMBL/GenBank/DDBJ whole genome shotgun (WGS) entry which is preliminary data.</text>
</comment>
<keyword evidence="2" id="KW-0479">Metal-binding</keyword>
<evidence type="ECO:0000313" key="8">
    <source>
        <dbReference type="Proteomes" id="UP001595462"/>
    </source>
</evidence>
<dbReference type="Gene3D" id="2.60.40.420">
    <property type="entry name" value="Cupredoxins - blue copper proteins"/>
    <property type="match status" value="1"/>
</dbReference>
<evidence type="ECO:0000313" key="7">
    <source>
        <dbReference type="EMBL" id="MFC3102284.1"/>
    </source>
</evidence>
<feature type="domain" description="Blue (type 1) copper" evidence="6">
    <location>
        <begin position="49"/>
        <end position="165"/>
    </location>
</feature>
<dbReference type="PANTHER" id="PTHR38439">
    <property type="entry name" value="AURACYANIN-B"/>
    <property type="match status" value="1"/>
</dbReference>
<keyword evidence="1" id="KW-0813">Transport</keyword>
<dbReference type="Pfam" id="PF00127">
    <property type="entry name" value="Copper-bind"/>
    <property type="match status" value="1"/>
</dbReference>
<dbReference type="PROSITE" id="PS00196">
    <property type="entry name" value="COPPER_BLUE"/>
    <property type="match status" value="1"/>
</dbReference>
<evidence type="ECO:0000259" key="6">
    <source>
        <dbReference type="Pfam" id="PF00127"/>
    </source>
</evidence>
<dbReference type="EMBL" id="JBHRSS010000001">
    <property type="protein sequence ID" value="MFC3102284.1"/>
    <property type="molecule type" value="Genomic_DNA"/>
</dbReference>
<dbReference type="InterPro" id="IPR050845">
    <property type="entry name" value="Cu-binding_ET"/>
</dbReference>
<feature type="signal peptide" evidence="5">
    <location>
        <begin position="1"/>
        <end position="38"/>
    </location>
</feature>
<evidence type="ECO:0000256" key="2">
    <source>
        <dbReference type="ARBA" id="ARBA00022723"/>
    </source>
</evidence>
<organism evidence="7 8">
    <name type="scientific">Salinisphaera aquimarina</name>
    <dbReference type="NCBI Taxonomy" id="2094031"/>
    <lineage>
        <taxon>Bacteria</taxon>
        <taxon>Pseudomonadati</taxon>
        <taxon>Pseudomonadota</taxon>
        <taxon>Gammaproteobacteria</taxon>
        <taxon>Salinisphaerales</taxon>
        <taxon>Salinisphaeraceae</taxon>
        <taxon>Salinisphaera</taxon>
    </lineage>
</organism>
<dbReference type="Proteomes" id="UP001595462">
    <property type="component" value="Unassembled WGS sequence"/>
</dbReference>
<dbReference type="InterPro" id="IPR008972">
    <property type="entry name" value="Cupredoxin"/>
</dbReference>
<dbReference type="InterPro" id="IPR033138">
    <property type="entry name" value="Cu_oxidase_CS"/>
</dbReference>
<dbReference type="PROSITE" id="PS00079">
    <property type="entry name" value="MULTICOPPER_OXIDASE1"/>
    <property type="match status" value="1"/>
</dbReference>
<accession>A0ABV7EK30</accession>
<gene>
    <name evidence="7" type="ORF">ACFOSU_00090</name>
</gene>
<keyword evidence="8" id="KW-1185">Reference proteome</keyword>
<keyword evidence="4" id="KW-0186">Copper</keyword>
<keyword evidence="5" id="KW-0732">Signal</keyword>
<evidence type="ECO:0000256" key="3">
    <source>
        <dbReference type="ARBA" id="ARBA00022982"/>
    </source>
</evidence>
<evidence type="ECO:0000256" key="1">
    <source>
        <dbReference type="ARBA" id="ARBA00022448"/>
    </source>
</evidence>
<dbReference type="SUPFAM" id="SSF49503">
    <property type="entry name" value="Cupredoxins"/>
    <property type="match status" value="1"/>
</dbReference>
<dbReference type="InterPro" id="IPR028871">
    <property type="entry name" value="BlueCu_1_BS"/>
</dbReference>
<feature type="chain" id="PRO_5046516205" evidence="5">
    <location>
        <begin position="39"/>
        <end position="168"/>
    </location>
</feature>
<dbReference type="RefSeq" id="WP_380685182.1">
    <property type="nucleotide sequence ID" value="NZ_JBHRSS010000001.1"/>
</dbReference>
<dbReference type="InterPro" id="IPR000923">
    <property type="entry name" value="BlueCu_1"/>
</dbReference>
<proteinExistence type="predicted"/>
<reference evidence="8" key="1">
    <citation type="journal article" date="2019" name="Int. J. Syst. Evol. Microbiol.">
        <title>The Global Catalogue of Microorganisms (GCM) 10K type strain sequencing project: providing services to taxonomists for standard genome sequencing and annotation.</title>
        <authorList>
            <consortium name="The Broad Institute Genomics Platform"/>
            <consortium name="The Broad Institute Genome Sequencing Center for Infectious Disease"/>
            <person name="Wu L."/>
            <person name="Ma J."/>
        </authorList>
    </citation>
    <scope>NUCLEOTIDE SEQUENCE [LARGE SCALE GENOMIC DNA]</scope>
    <source>
        <strain evidence="8">KCTC 52640</strain>
    </source>
</reference>
<keyword evidence="3" id="KW-0249">Electron transport</keyword>
<name>A0ABV7EK30_9GAMM</name>
<evidence type="ECO:0000256" key="5">
    <source>
        <dbReference type="SAM" id="SignalP"/>
    </source>
</evidence>
<sequence>MPRYGCMVQRQITKEISRMMKKTMALMMFAVLSVSAFAAQAKTVEIEGMNSLKFSKESITVKPGEKVTIKLSNNSKLPAAAMAHNWVLLKADANPQKFDEAAVNAKDSDYIPSDMSDQVIAHTGLVAGGSSDTVTFTAPDKPGDYTYICSFPGHFAAGMKGTLTVSGG</sequence>